<protein>
    <submittedName>
        <fullName evidence="1">Uncharacterized protein</fullName>
    </submittedName>
</protein>
<organism evidence="1 2">
    <name type="scientific">Methanothermococcus okinawensis (strain DSM 14208 / JCM 11175 / IH1)</name>
    <dbReference type="NCBI Taxonomy" id="647113"/>
    <lineage>
        <taxon>Archaea</taxon>
        <taxon>Methanobacteriati</taxon>
        <taxon>Methanobacteriota</taxon>
        <taxon>Methanomada group</taxon>
        <taxon>Methanococci</taxon>
        <taxon>Methanococcales</taxon>
        <taxon>Methanococcaceae</taxon>
        <taxon>Methanothermococcus</taxon>
    </lineage>
</organism>
<proteinExistence type="predicted"/>
<dbReference type="InterPro" id="IPR019249">
    <property type="entry name" value="DUF2226"/>
</dbReference>
<dbReference type="eggNOG" id="arCOG06658">
    <property type="taxonomic scope" value="Archaea"/>
</dbReference>
<reference evidence="1" key="1">
    <citation type="submission" date="2011-05" db="EMBL/GenBank/DDBJ databases">
        <title>Complete sequence of chromosome of Methanothermococcus okinawensis IH1.</title>
        <authorList>
            <consortium name="US DOE Joint Genome Institute"/>
            <person name="Lucas S."/>
            <person name="Han J."/>
            <person name="Lapidus A."/>
            <person name="Cheng J.-F."/>
            <person name="Goodwin L."/>
            <person name="Pitluck S."/>
            <person name="Peters L."/>
            <person name="Mikhailova N."/>
            <person name="Held B."/>
            <person name="Han C."/>
            <person name="Tapia R."/>
            <person name="Land M."/>
            <person name="Hauser L."/>
            <person name="Kyrpides N."/>
            <person name="Ivanova N."/>
            <person name="Pagani I."/>
            <person name="Sieprawska-Lupa M."/>
            <person name="Takai K."/>
            <person name="Miyazaki J."/>
            <person name="Whitman W."/>
            <person name="Woyke T."/>
        </authorList>
    </citation>
    <scope>NUCLEOTIDE SEQUENCE</scope>
    <source>
        <strain evidence="1">IH1</strain>
    </source>
</reference>
<evidence type="ECO:0000313" key="2">
    <source>
        <dbReference type="Proteomes" id="UP000009296"/>
    </source>
</evidence>
<dbReference type="HOGENOM" id="CLU_2420074_0_0_2"/>
<dbReference type="Proteomes" id="UP000009296">
    <property type="component" value="Chromosome"/>
</dbReference>
<dbReference type="GeneID" id="10773260"/>
<dbReference type="AlphaFoldDB" id="F8ANL7"/>
<sequence>MENTTSATDKINVGDNTTDLSREELLNKLGIRPPSEDEISALTKSAFENHSELEDNLKSDVYSKLDFFLSSQDGVYYYDIKITENGWNIIK</sequence>
<dbReference type="Pfam" id="PF09987">
    <property type="entry name" value="DUF2226"/>
    <property type="match status" value="1"/>
</dbReference>
<dbReference type="RefSeq" id="WP_013867257.1">
    <property type="nucleotide sequence ID" value="NC_015636.1"/>
</dbReference>
<accession>F8ANL7</accession>
<gene>
    <name evidence="1" type="ordered locus">Metok_1104</name>
</gene>
<name>F8ANL7_METOI</name>
<keyword evidence="2" id="KW-1185">Reference proteome</keyword>
<dbReference type="EMBL" id="CP002792">
    <property type="protein sequence ID" value="AEH07073.1"/>
    <property type="molecule type" value="Genomic_DNA"/>
</dbReference>
<dbReference type="KEGG" id="mok:Metok_1104"/>
<evidence type="ECO:0000313" key="1">
    <source>
        <dbReference type="EMBL" id="AEH07073.1"/>
    </source>
</evidence>
<dbReference type="STRING" id="647113.Metok_1104"/>